<keyword evidence="1" id="KW-1133">Transmembrane helix</keyword>
<keyword evidence="4" id="KW-1185">Reference proteome</keyword>
<dbReference type="Proteomes" id="UP000585474">
    <property type="component" value="Unassembled WGS sequence"/>
</dbReference>
<protein>
    <submittedName>
        <fullName evidence="3">SNARE associated Golgi protein family</fullName>
    </submittedName>
</protein>
<accession>A0A7J0FRD6</accession>
<dbReference type="PANTHER" id="PTHR46431:SF7">
    <property type="entry name" value="SNARE ASSOCIATED GOLGI PROTEIN FAMILY"/>
    <property type="match status" value="1"/>
</dbReference>
<comment type="caution">
    <text evidence="3">The sequence shown here is derived from an EMBL/GenBank/DDBJ whole genome shotgun (WGS) entry which is preliminary data.</text>
</comment>
<evidence type="ECO:0000259" key="2">
    <source>
        <dbReference type="Pfam" id="PF09335"/>
    </source>
</evidence>
<keyword evidence="1" id="KW-0812">Transmembrane</keyword>
<feature type="transmembrane region" description="Helical" evidence="1">
    <location>
        <begin position="146"/>
        <end position="166"/>
    </location>
</feature>
<feature type="transmembrane region" description="Helical" evidence="1">
    <location>
        <begin position="60"/>
        <end position="81"/>
    </location>
</feature>
<dbReference type="Pfam" id="PF09335">
    <property type="entry name" value="VTT_dom"/>
    <property type="match status" value="1"/>
</dbReference>
<reference evidence="3 4" key="1">
    <citation type="submission" date="2019-07" db="EMBL/GenBank/DDBJ databases">
        <title>De Novo Assembly of kiwifruit Actinidia rufa.</title>
        <authorList>
            <person name="Sugita-Konishi S."/>
            <person name="Sato K."/>
            <person name="Mori E."/>
            <person name="Abe Y."/>
            <person name="Kisaki G."/>
            <person name="Hamano K."/>
            <person name="Suezawa K."/>
            <person name="Otani M."/>
            <person name="Fukuda T."/>
            <person name="Manabe T."/>
            <person name="Gomi K."/>
            <person name="Tabuchi M."/>
            <person name="Akimitsu K."/>
            <person name="Kataoka I."/>
        </authorList>
    </citation>
    <scope>NUCLEOTIDE SEQUENCE [LARGE SCALE GENOMIC DNA]</scope>
    <source>
        <strain evidence="4">cv. Fuchu</strain>
    </source>
</reference>
<dbReference type="EMBL" id="BJWL01000014">
    <property type="protein sequence ID" value="GFZ01231.1"/>
    <property type="molecule type" value="Genomic_DNA"/>
</dbReference>
<evidence type="ECO:0000256" key="1">
    <source>
        <dbReference type="SAM" id="Phobius"/>
    </source>
</evidence>
<feature type="transmembrane region" description="Helical" evidence="1">
    <location>
        <begin position="186"/>
        <end position="207"/>
    </location>
</feature>
<dbReference type="PANTHER" id="PTHR46431">
    <property type="entry name" value="EXPRESSED PROTEIN"/>
    <property type="match status" value="1"/>
</dbReference>
<name>A0A7J0FRD6_9ERIC</name>
<feature type="domain" description="VTT" evidence="2">
    <location>
        <begin position="63"/>
        <end position="166"/>
    </location>
</feature>
<dbReference type="AlphaFoldDB" id="A0A7J0FRD6"/>
<keyword evidence="1" id="KW-0472">Membrane</keyword>
<organism evidence="3 4">
    <name type="scientific">Actinidia rufa</name>
    <dbReference type="NCBI Taxonomy" id="165716"/>
    <lineage>
        <taxon>Eukaryota</taxon>
        <taxon>Viridiplantae</taxon>
        <taxon>Streptophyta</taxon>
        <taxon>Embryophyta</taxon>
        <taxon>Tracheophyta</taxon>
        <taxon>Spermatophyta</taxon>
        <taxon>Magnoliopsida</taxon>
        <taxon>eudicotyledons</taxon>
        <taxon>Gunneridae</taxon>
        <taxon>Pentapetalae</taxon>
        <taxon>asterids</taxon>
        <taxon>Ericales</taxon>
        <taxon>Actinidiaceae</taxon>
        <taxon>Actinidia</taxon>
    </lineage>
</organism>
<dbReference type="InterPro" id="IPR032816">
    <property type="entry name" value="VTT_dom"/>
</dbReference>
<proteinExistence type="predicted"/>
<dbReference type="OrthoDB" id="202840at2759"/>
<evidence type="ECO:0000313" key="4">
    <source>
        <dbReference type="Proteomes" id="UP000585474"/>
    </source>
</evidence>
<gene>
    <name evidence="3" type="ORF">Acr_14g0008660</name>
</gene>
<evidence type="ECO:0000313" key="3">
    <source>
        <dbReference type="EMBL" id="GFZ01231.1"/>
    </source>
</evidence>
<sequence>MTYYVNDEDDDCVVPELKLRVGGDNGDYVKLRESEGCEPEGFDGGEAPQPSSSMGRWWWVWWWAKVVMLLIFVGVLAVVFLKWVGPFFMDKGWLEKYPKKASIIRLAGEGNWFNQFRAVALIRISPFPYIIYNYCAVATHVRYGPYLLGSLVGMVPEIFVAIYTGIFIRTLADASHDRHSLSAPQIIFNGIGFCATVATTIIVTIYAKRRLKELQESEELLLQ</sequence>